<keyword evidence="4" id="KW-0274">FAD</keyword>
<keyword evidence="3" id="KW-0285">Flavoprotein</keyword>
<gene>
    <name evidence="9" type="ORF">JHL17_24695</name>
</gene>
<name>A0ABS1FB01_9PROT</name>
<dbReference type="Pfam" id="PF02770">
    <property type="entry name" value="Acyl-CoA_dh_M"/>
    <property type="match status" value="1"/>
</dbReference>
<evidence type="ECO:0000313" key="10">
    <source>
        <dbReference type="Proteomes" id="UP000652760"/>
    </source>
</evidence>
<feature type="domain" description="Acyl-CoA dehydrogenase/oxidase N-terminal" evidence="8">
    <location>
        <begin position="402"/>
        <end position="512"/>
    </location>
</feature>
<dbReference type="InterPro" id="IPR036250">
    <property type="entry name" value="AcylCo_DH-like_C"/>
</dbReference>
<dbReference type="Pfam" id="PF02771">
    <property type="entry name" value="Acyl-CoA_dh_N"/>
    <property type="match status" value="2"/>
</dbReference>
<evidence type="ECO:0000259" key="6">
    <source>
        <dbReference type="Pfam" id="PF00441"/>
    </source>
</evidence>
<feature type="domain" description="Acyl-CoA oxidase/dehydrogenase middle" evidence="7">
    <location>
        <begin position="516"/>
        <end position="610"/>
    </location>
</feature>
<evidence type="ECO:0000259" key="7">
    <source>
        <dbReference type="Pfam" id="PF02770"/>
    </source>
</evidence>
<sequence length="776" mass="84695">MQNSETDVLMSEVEAFRDSARSFLGRQSTHARIRTLRDVPRGFERDIWQQICDAGWPAILVPEERGGLGLGLLHAAAVLEEVGRALLPEPVIGAGMLPILILADLPPSPAGDELLAAALAGDTLAGAAWQERDGVAEPSGPQTVAWREGGRIVLQGRKSWVVPGQAADGWLVTAGMDGGETALLWVPADTPGVSCDVQPRVDGSPMGLVTFENAIVEAASLLAVGPTAVRALERGVETARLLQAAELLGVAREAFDTTLEYLKTRAQFGRPIGANQALQHRMVDAYLQLELAEAGLRQAIGDATDAPRLLPAAASRAKARCAEAALQITRLAVQFHGAMGYTDECAIGLYLKRAMHLASWLGNAPAHRDRYLRLQYDQIPVANDQPTDIPAAGRETDWSTIDESRFRAMVRGFFRTHYPPELRNPPQRLHWLEIRDWYMTLSRQGWLAPSWPREHGGMALPPDKLLAFIEEQEDWGVARMPDQGLINLGPLLITHGTEDQKRHWLPRILSGEHIWCQGYSEPNAGSDLAALRTEAIADGDDFIVNGQKIWTTLAQDATHIFMLVRTGKFAKRQEGISFLLADLSSPGVTVRPIRNIAGEEEFCEVYFDNVRVPQANLVGALHQGWHVAKSLLGHERIFIGSPKTSQYAMGQLRALAEANGVLDDPVFTARFSQLQLDLADLRALYGRFADIVKRGEELPPSVSLLKIWASETYTRIGVALMEVAGDHGGAGAMVSFGTRSLNPLAPLMNALVTTIYGGTNEIQRNILSRQVLGLPV</sequence>
<dbReference type="RefSeq" id="WP_200197250.1">
    <property type="nucleotide sequence ID" value="NZ_JAENHM010000064.1"/>
</dbReference>
<dbReference type="Gene3D" id="1.10.540.10">
    <property type="entry name" value="Acyl-CoA dehydrogenase/oxidase, N-terminal domain"/>
    <property type="match status" value="2"/>
</dbReference>
<dbReference type="InterPro" id="IPR037069">
    <property type="entry name" value="AcylCoA_DH/ox_N_sf"/>
</dbReference>
<evidence type="ECO:0000256" key="1">
    <source>
        <dbReference type="ARBA" id="ARBA00001974"/>
    </source>
</evidence>
<reference evidence="10" key="1">
    <citation type="submission" date="2021-01" db="EMBL/GenBank/DDBJ databases">
        <title>Genome public.</title>
        <authorList>
            <person name="Liu C."/>
            <person name="Sun Q."/>
        </authorList>
    </citation>
    <scope>NUCLEOTIDE SEQUENCE [LARGE SCALE GENOMIC DNA]</scope>
    <source>
        <strain evidence="10">YIM B02556</strain>
    </source>
</reference>
<keyword evidence="5" id="KW-0560">Oxidoreductase</keyword>
<organism evidence="9 10">
    <name type="scientific">Azospirillum endophyticum</name>
    <dbReference type="NCBI Taxonomy" id="2800326"/>
    <lineage>
        <taxon>Bacteria</taxon>
        <taxon>Pseudomonadati</taxon>
        <taxon>Pseudomonadota</taxon>
        <taxon>Alphaproteobacteria</taxon>
        <taxon>Rhodospirillales</taxon>
        <taxon>Azospirillaceae</taxon>
        <taxon>Azospirillum</taxon>
    </lineage>
</organism>
<dbReference type="InterPro" id="IPR009100">
    <property type="entry name" value="AcylCoA_DH/oxidase_NM_dom_sf"/>
</dbReference>
<dbReference type="SUPFAM" id="SSF56645">
    <property type="entry name" value="Acyl-CoA dehydrogenase NM domain-like"/>
    <property type="match status" value="2"/>
</dbReference>
<dbReference type="CDD" id="cd00567">
    <property type="entry name" value="ACAD"/>
    <property type="match status" value="1"/>
</dbReference>
<dbReference type="SUPFAM" id="SSF47203">
    <property type="entry name" value="Acyl-CoA dehydrogenase C-terminal domain-like"/>
    <property type="match status" value="2"/>
</dbReference>
<evidence type="ECO:0000256" key="2">
    <source>
        <dbReference type="ARBA" id="ARBA00009347"/>
    </source>
</evidence>
<dbReference type="InterPro" id="IPR009075">
    <property type="entry name" value="AcylCo_DH/oxidase_C"/>
</dbReference>
<evidence type="ECO:0000313" key="9">
    <source>
        <dbReference type="EMBL" id="MBK1840607.1"/>
    </source>
</evidence>
<dbReference type="InterPro" id="IPR052161">
    <property type="entry name" value="Mycobact_Acyl-CoA_DH"/>
</dbReference>
<proteinExistence type="inferred from homology"/>
<dbReference type="Gene3D" id="2.40.110.10">
    <property type="entry name" value="Butyryl-CoA Dehydrogenase, subunit A, domain 2"/>
    <property type="match status" value="2"/>
</dbReference>
<dbReference type="InterPro" id="IPR046373">
    <property type="entry name" value="Acyl-CoA_Oxase/DH_mid-dom_sf"/>
</dbReference>
<comment type="similarity">
    <text evidence="2">Belongs to the acyl-CoA dehydrogenase family.</text>
</comment>
<evidence type="ECO:0000256" key="5">
    <source>
        <dbReference type="ARBA" id="ARBA00023002"/>
    </source>
</evidence>
<dbReference type="InterPro" id="IPR006091">
    <property type="entry name" value="Acyl-CoA_Oxase/DH_mid-dom"/>
</dbReference>
<feature type="domain" description="Acyl-CoA dehydrogenase/oxidase C-terminal" evidence="6">
    <location>
        <begin position="235"/>
        <end position="368"/>
    </location>
</feature>
<dbReference type="PANTHER" id="PTHR43292">
    <property type="entry name" value="ACYL-COA DEHYDROGENASE"/>
    <property type="match status" value="1"/>
</dbReference>
<keyword evidence="10" id="KW-1185">Reference proteome</keyword>
<dbReference type="Proteomes" id="UP000652760">
    <property type="component" value="Unassembled WGS sequence"/>
</dbReference>
<dbReference type="Pfam" id="PF00441">
    <property type="entry name" value="Acyl-CoA_dh_1"/>
    <property type="match status" value="2"/>
</dbReference>
<accession>A0ABS1FB01</accession>
<evidence type="ECO:0000256" key="3">
    <source>
        <dbReference type="ARBA" id="ARBA00022630"/>
    </source>
</evidence>
<dbReference type="InterPro" id="IPR013786">
    <property type="entry name" value="AcylCoA_DH/ox_N"/>
</dbReference>
<evidence type="ECO:0000259" key="8">
    <source>
        <dbReference type="Pfam" id="PF02771"/>
    </source>
</evidence>
<feature type="domain" description="Acyl-CoA dehydrogenase/oxidase N-terminal" evidence="8">
    <location>
        <begin position="12"/>
        <end position="88"/>
    </location>
</feature>
<feature type="domain" description="Acyl-CoA dehydrogenase/oxidase C-terminal" evidence="6">
    <location>
        <begin position="623"/>
        <end position="772"/>
    </location>
</feature>
<dbReference type="PANTHER" id="PTHR43292:SF3">
    <property type="entry name" value="ACYL-COA DEHYDROGENASE FADE29"/>
    <property type="match status" value="1"/>
</dbReference>
<evidence type="ECO:0000256" key="4">
    <source>
        <dbReference type="ARBA" id="ARBA00022827"/>
    </source>
</evidence>
<dbReference type="EMBL" id="JAENHM010000064">
    <property type="protein sequence ID" value="MBK1840607.1"/>
    <property type="molecule type" value="Genomic_DNA"/>
</dbReference>
<dbReference type="Gene3D" id="1.20.140.10">
    <property type="entry name" value="Butyryl-CoA Dehydrogenase, subunit A, domain 3"/>
    <property type="match status" value="2"/>
</dbReference>
<protein>
    <submittedName>
        <fullName evidence="9">Acyl-CoA dehydrogenase family protein</fullName>
    </submittedName>
</protein>
<comment type="cofactor">
    <cofactor evidence="1">
        <name>FAD</name>
        <dbReference type="ChEBI" id="CHEBI:57692"/>
    </cofactor>
</comment>
<comment type="caution">
    <text evidence="9">The sequence shown here is derived from an EMBL/GenBank/DDBJ whole genome shotgun (WGS) entry which is preliminary data.</text>
</comment>